<dbReference type="Gene3D" id="3.40.50.300">
    <property type="entry name" value="P-loop containing nucleotide triphosphate hydrolases"/>
    <property type="match status" value="1"/>
</dbReference>
<dbReference type="GO" id="GO:0004222">
    <property type="term" value="F:metalloendopeptidase activity"/>
    <property type="evidence" value="ECO:0007669"/>
    <property type="project" value="InterPro"/>
</dbReference>
<dbReference type="FunFam" id="3.40.50.300:FF:000001">
    <property type="entry name" value="ATP-dependent zinc metalloprotease FtsH"/>
    <property type="match status" value="1"/>
</dbReference>
<dbReference type="InterPro" id="IPR005936">
    <property type="entry name" value="FtsH"/>
</dbReference>
<keyword evidence="9 14" id="KW-0067">ATP-binding</keyword>
<dbReference type="InterPro" id="IPR050928">
    <property type="entry name" value="ATP-dep_Zn_Metalloprotease"/>
</dbReference>
<evidence type="ECO:0000256" key="6">
    <source>
        <dbReference type="ARBA" id="ARBA00022741"/>
    </source>
</evidence>
<dbReference type="GO" id="GO:0030163">
    <property type="term" value="P:protein catabolic process"/>
    <property type="evidence" value="ECO:0007669"/>
    <property type="project" value="UniProtKB-UniRule"/>
</dbReference>
<dbReference type="InterPro" id="IPR003959">
    <property type="entry name" value="ATPase_AAA_core"/>
</dbReference>
<dbReference type="InterPro" id="IPR003960">
    <property type="entry name" value="ATPase_AAA_CS"/>
</dbReference>
<keyword evidence="17" id="KW-0131">Cell cycle</keyword>
<dbReference type="EMBL" id="LPUX01000061">
    <property type="protein sequence ID" value="OAP38588.1"/>
    <property type="molecule type" value="Genomic_DNA"/>
</dbReference>
<keyword evidence="4 14" id="KW-0812">Transmembrane</keyword>
<reference evidence="17 18" key="1">
    <citation type="journal article" date="2016" name="Int. J. Syst. Evol. Microbiol.">
        <title>Ensifer glycinis sp. nov., an novel rhizobial species associated with Glycine spp.</title>
        <authorList>
            <person name="Yan H."/>
            <person name="Yan J."/>
            <person name="Sui X.H."/>
            <person name="Wang E.T."/>
            <person name="Chen W.X."/>
            <person name="Zhang X.X."/>
            <person name="Chen W.F."/>
        </authorList>
    </citation>
    <scope>NUCLEOTIDE SEQUENCE [LARGE SCALE GENOMIC DNA]</scope>
    <source>
        <strain evidence="17 18">CCBAU 23380</strain>
    </source>
</reference>
<dbReference type="InterPro" id="IPR041569">
    <property type="entry name" value="AAA_lid_3"/>
</dbReference>
<evidence type="ECO:0000256" key="3">
    <source>
        <dbReference type="ARBA" id="ARBA00022670"/>
    </source>
</evidence>
<name>A0A178XTI2_9HYPH</name>
<evidence type="ECO:0000259" key="16">
    <source>
        <dbReference type="SMART" id="SM00382"/>
    </source>
</evidence>
<evidence type="ECO:0000256" key="7">
    <source>
        <dbReference type="ARBA" id="ARBA00022801"/>
    </source>
</evidence>
<dbReference type="PROSITE" id="PS00674">
    <property type="entry name" value="AAA"/>
    <property type="match status" value="1"/>
</dbReference>
<dbReference type="EC" id="3.4.24.-" evidence="14"/>
<dbReference type="RefSeq" id="WP_064243120.1">
    <property type="nucleotide sequence ID" value="NZ_LPUX01000061.1"/>
</dbReference>
<feature type="binding site" evidence="14">
    <location>
        <position position="495"/>
    </location>
    <ligand>
        <name>Zn(2+)</name>
        <dbReference type="ChEBI" id="CHEBI:29105"/>
        <note>catalytic</note>
    </ligand>
</feature>
<keyword evidence="17" id="KW-0132">Cell division</keyword>
<evidence type="ECO:0000256" key="13">
    <source>
        <dbReference type="ARBA" id="ARBA00061570"/>
    </source>
</evidence>
<keyword evidence="8 14" id="KW-0862">Zinc</keyword>
<comment type="caution">
    <text evidence="14">Lacks conserved residue(s) required for the propagation of feature annotation.</text>
</comment>
<protein>
    <recommendedName>
        <fullName evidence="14">ATP-dependent zinc metalloprotease FtsH</fullName>
        <ecNumber evidence="14">3.4.24.-</ecNumber>
    </recommendedName>
</protein>
<comment type="similarity">
    <text evidence="2 14">In the C-terminal section; belongs to the peptidase M41 family.</text>
</comment>
<evidence type="ECO:0000256" key="1">
    <source>
        <dbReference type="ARBA" id="ARBA00004370"/>
    </source>
</evidence>
<sequence length="611" mass="67510">MNKQMKFNIWYWVAALFALMAFQYIFATATQVAQIPYSEFESYLDEGKIAEVAVSDQFIQGRFKTPQDGKPMFITTRVEPDLARQMQEHGVIVTGRIESTFLRDILSWVLPAVIFVGIWMLILRRFGAGVGGGLMQIGKSKAKIYVQKDTGVTFKDVAGVDEAKDELKEIVDFLKDPKSYGRLGGRMPKGILLVGPPGTGKTLLAKAVAGEAGVPFFSISGSEFVEMFVGVGAARVRDLFEQAREKAPAIVFIDELDALGRARGIGPIAGGHDEKEQTLNQLLVELDGFDSSVGLILLAATNRPEILDPALLRAGRFDRQVLVDRPDKQGRIQILNVHLKKAKLATDVQPEQIAALTPGFTGADLANLVNEAALLATRRKADAVTMEDFNNAIERIIAGLEKRNRLLNSRERQIVAYHEMGHALMSMSLPGLDAVHKVSIIPRGIGSLGYTIQRPTEDRFLMTKEELENKMAVLLGGRAAEWIIFGHLSTGAADDLVKVTDIARAIVARYGMTEKLGHVALERDRRSLLTPEPLYGSSERDYSEATAAILDEQVRTIVDETFERTVSLLKERRPLLERSAKLLLERETITEDELRELAGEHAGTHRLARPA</sequence>
<comment type="function">
    <text evidence="14">Acts as a processive, ATP-dependent zinc metallopeptidase for both cytoplasmic and membrane proteins. Plays a role in the quality control of integral membrane proteins.</text>
</comment>
<comment type="subcellular location">
    <subcellularLocation>
        <location evidence="14">Cell membrane</location>
        <topology evidence="14">Multi-pass membrane protein</topology>
        <orientation evidence="14">Cytoplasmic side</orientation>
    </subcellularLocation>
    <subcellularLocation>
        <location evidence="1">Membrane</location>
    </subcellularLocation>
</comment>
<dbReference type="InterPro" id="IPR037219">
    <property type="entry name" value="Peptidase_M41-like"/>
</dbReference>
<keyword evidence="7 14" id="KW-0378">Hydrolase</keyword>
<keyword evidence="12 14" id="KW-0472">Membrane</keyword>
<keyword evidence="5 14" id="KW-0479">Metal-binding</keyword>
<keyword evidence="3 14" id="KW-0645">Protease</keyword>
<dbReference type="STRING" id="1472378.AU381_21910"/>
<dbReference type="FunFam" id="1.10.8.60:FF:000001">
    <property type="entry name" value="ATP-dependent zinc metalloprotease FtsH"/>
    <property type="match status" value="1"/>
</dbReference>
<dbReference type="FunFam" id="1.20.58.760:FF:000001">
    <property type="entry name" value="ATP-dependent zinc metalloprotease FtsH"/>
    <property type="match status" value="1"/>
</dbReference>
<evidence type="ECO:0000256" key="15">
    <source>
        <dbReference type="RuleBase" id="RU003651"/>
    </source>
</evidence>
<dbReference type="SMART" id="SM00382">
    <property type="entry name" value="AAA"/>
    <property type="match status" value="1"/>
</dbReference>
<dbReference type="GO" id="GO:0005886">
    <property type="term" value="C:plasma membrane"/>
    <property type="evidence" value="ECO:0007669"/>
    <property type="project" value="UniProtKB-SubCell"/>
</dbReference>
<dbReference type="Pfam" id="PF00004">
    <property type="entry name" value="AAA"/>
    <property type="match status" value="1"/>
</dbReference>
<dbReference type="GO" id="GO:0016887">
    <property type="term" value="F:ATP hydrolysis activity"/>
    <property type="evidence" value="ECO:0007669"/>
    <property type="project" value="UniProtKB-UniRule"/>
</dbReference>
<dbReference type="InterPro" id="IPR011546">
    <property type="entry name" value="Pept_M41_FtsH_extracell"/>
</dbReference>
<evidence type="ECO:0000256" key="5">
    <source>
        <dbReference type="ARBA" id="ARBA00022723"/>
    </source>
</evidence>
<dbReference type="GO" id="GO:0005524">
    <property type="term" value="F:ATP binding"/>
    <property type="evidence" value="ECO:0007669"/>
    <property type="project" value="UniProtKB-UniRule"/>
</dbReference>
<keyword evidence="11 14" id="KW-0482">Metalloprotease</keyword>
<dbReference type="GO" id="GO:0008270">
    <property type="term" value="F:zinc ion binding"/>
    <property type="evidence" value="ECO:0007669"/>
    <property type="project" value="UniProtKB-UniRule"/>
</dbReference>
<keyword evidence="14" id="KW-1003">Cell membrane</keyword>
<dbReference type="OrthoDB" id="9809379at2"/>
<dbReference type="SUPFAM" id="SSF140990">
    <property type="entry name" value="FtsH protease domain-like"/>
    <property type="match status" value="1"/>
</dbReference>
<dbReference type="CDD" id="cd19501">
    <property type="entry name" value="RecA-like_FtsH"/>
    <property type="match status" value="1"/>
</dbReference>
<dbReference type="HAMAP" id="MF_01458">
    <property type="entry name" value="FtsH"/>
    <property type="match status" value="1"/>
</dbReference>
<dbReference type="SUPFAM" id="SSF52540">
    <property type="entry name" value="P-loop containing nucleoside triphosphate hydrolases"/>
    <property type="match status" value="1"/>
</dbReference>
<feature type="binding site" evidence="14">
    <location>
        <position position="422"/>
    </location>
    <ligand>
        <name>Zn(2+)</name>
        <dbReference type="ChEBI" id="CHEBI:29105"/>
        <note>catalytic</note>
    </ligand>
</feature>
<dbReference type="GO" id="GO:0004176">
    <property type="term" value="F:ATP-dependent peptidase activity"/>
    <property type="evidence" value="ECO:0007669"/>
    <property type="project" value="InterPro"/>
</dbReference>
<dbReference type="Pfam" id="PF06480">
    <property type="entry name" value="FtsH_ext"/>
    <property type="match status" value="1"/>
</dbReference>
<organism evidence="17 18">
    <name type="scientific">Sinorhizobium glycinis</name>
    <dbReference type="NCBI Taxonomy" id="1472378"/>
    <lineage>
        <taxon>Bacteria</taxon>
        <taxon>Pseudomonadati</taxon>
        <taxon>Pseudomonadota</taxon>
        <taxon>Alphaproteobacteria</taxon>
        <taxon>Hyphomicrobiales</taxon>
        <taxon>Rhizobiaceae</taxon>
        <taxon>Sinorhizobium/Ensifer group</taxon>
        <taxon>Sinorhizobium</taxon>
    </lineage>
</organism>
<evidence type="ECO:0000256" key="10">
    <source>
        <dbReference type="ARBA" id="ARBA00022989"/>
    </source>
</evidence>
<dbReference type="AlphaFoldDB" id="A0A178XTI2"/>
<dbReference type="Pfam" id="PF17862">
    <property type="entry name" value="AAA_lid_3"/>
    <property type="match status" value="1"/>
</dbReference>
<dbReference type="PANTHER" id="PTHR43655:SF2">
    <property type="entry name" value="AFG3 LIKE MATRIX AAA PEPTIDASE SUBUNIT 2, ISOFORM A"/>
    <property type="match status" value="1"/>
</dbReference>
<dbReference type="Gene3D" id="1.10.8.60">
    <property type="match status" value="1"/>
</dbReference>
<dbReference type="GO" id="GO:0051301">
    <property type="term" value="P:cell division"/>
    <property type="evidence" value="ECO:0007669"/>
    <property type="project" value="UniProtKB-KW"/>
</dbReference>
<accession>A0A178XTI2</accession>
<dbReference type="Proteomes" id="UP000094025">
    <property type="component" value="Unassembled WGS sequence"/>
</dbReference>
<evidence type="ECO:0000256" key="2">
    <source>
        <dbReference type="ARBA" id="ARBA00010044"/>
    </source>
</evidence>
<evidence type="ECO:0000256" key="4">
    <source>
        <dbReference type="ARBA" id="ARBA00022692"/>
    </source>
</evidence>
<feature type="binding site" evidence="14">
    <location>
        <position position="418"/>
    </location>
    <ligand>
        <name>Zn(2+)</name>
        <dbReference type="ChEBI" id="CHEBI:29105"/>
        <note>catalytic</note>
    </ligand>
</feature>
<proteinExistence type="inferred from homology"/>
<dbReference type="NCBIfam" id="TIGR01241">
    <property type="entry name" value="FtsH_fam"/>
    <property type="match status" value="1"/>
</dbReference>
<evidence type="ECO:0000313" key="18">
    <source>
        <dbReference type="Proteomes" id="UP000094025"/>
    </source>
</evidence>
<dbReference type="PANTHER" id="PTHR43655">
    <property type="entry name" value="ATP-DEPENDENT PROTEASE"/>
    <property type="match status" value="1"/>
</dbReference>
<dbReference type="InterPro" id="IPR027417">
    <property type="entry name" value="P-loop_NTPase"/>
</dbReference>
<comment type="caution">
    <text evidence="17">The sequence shown here is derived from an EMBL/GenBank/DDBJ whole genome shotgun (WGS) entry which is preliminary data.</text>
</comment>
<feature type="binding site" evidence="14">
    <location>
        <begin position="195"/>
        <end position="202"/>
    </location>
    <ligand>
        <name>ATP</name>
        <dbReference type="ChEBI" id="CHEBI:30616"/>
    </ligand>
</feature>
<keyword evidence="18" id="KW-1185">Reference proteome</keyword>
<evidence type="ECO:0000256" key="11">
    <source>
        <dbReference type="ARBA" id="ARBA00023049"/>
    </source>
</evidence>
<evidence type="ECO:0000256" key="12">
    <source>
        <dbReference type="ARBA" id="ARBA00023136"/>
    </source>
</evidence>
<feature type="active site" evidence="14">
    <location>
        <position position="419"/>
    </location>
</feature>
<gene>
    <name evidence="14" type="primary">ftsH</name>
    <name evidence="17" type="ORF">AU381_21910</name>
</gene>
<dbReference type="Gene3D" id="3.30.720.210">
    <property type="match status" value="1"/>
</dbReference>
<evidence type="ECO:0000256" key="14">
    <source>
        <dbReference type="HAMAP-Rule" id="MF_01458"/>
    </source>
</evidence>
<evidence type="ECO:0000256" key="8">
    <source>
        <dbReference type="ARBA" id="ARBA00022833"/>
    </source>
</evidence>
<feature type="domain" description="AAA+ ATPase" evidence="16">
    <location>
        <begin position="187"/>
        <end position="327"/>
    </location>
</feature>
<keyword evidence="10 14" id="KW-1133">Transmembrane helix</keyword>
<dbReference type="GO" id="GO:0006508">
    <property type="term" value="P:proteolysis"/>
    <property type="evidence" value="ECO:0007669"/>
    <property type="project" value="UniProtKB-KW"/>
</dbReference>
<evidence type="ECO:0000313" key="17">
    <source>
        <dbReference type="EMBL" id="OAP38588.1"/>
    </source>
</evidence>
<comment type="similarity">
    <text evidence="13 14">In the central section; belongs to the AAA ATPase family.</text>
</comment>
<comment type="cofactor">
    <cofactor evidence="14">
        <name>Zn(2+)</name>
        <dbReference type="ChEBI" id="CHEBI:29105"/>
    </cofactor>
    <text evidence="14">Binds 1 zinc ion per subunit.</text>
</comment>
<dbReference type="InterPro" id="IPR003593">
    <property type="entry name" value="AAA+_ATPase"/>
</dbReference>
<comment type="similarity">
    <text evidence="15">Belongs to the AAA ATPase family.</text>
</comment>
<dbReference type="InterPro" id="IPR000642">
    <property type="entry name" value="Peptidase_M41"/>
</dbReference>
<comment type="subunit">
    <text evidence="14">Homohexamer.</text>
</comment>
<feature type="transmembrane region" description="Helical" evidence="14">
    <location>
        <begin position="105"/>
        <end position="123"/>
    </location>
</feature>
<evidence type="ECO:0000256" key="9">
    <source>
        <dbReference type="ARBA" id="ARBA00022840"/>
    </source>
</evidence>
<dbReference type="Gene3D" id="1.20.58.760">
    <property type="entry name" value="Peptidase M41"/>
    <property type="match status" value="1"/>
</dbReference>
<dbReference type="Pfam" id="PF01434">
    <property type="entry name" value="Peptidase_M41"/>
    <property type="match status" value="1"/>
</dbReference>
<keyword evidence="6 14" id="KW-0547">Nucleotide-binding</keyword>